<keyword evidence="4" id="KW-1133">Transmembrane helix</keyword>
<reference evidence="6 7" key="1">
    <citation type="submission" date="2018-04" db="EMBL/GenBank/DDBJ databases">
        <title>Camelliibacillus theae gen. nov., sp. nov., isolated from Pu'er tea.</title>
        <authorList>
            <person name="Niu L."/>
        </authorList>
    </citation>
    <scope>NUCLEOTIDE SEQUENCE [LARGE SCALE GENOMIC DNA]</scope>
    <source>
        <strain evidence="6 7">T8</strain>
    </source>
</reference>
<sequence>MIGLQTIKKYVFGIFTFVILASILVACGGKDSGSSKETTEGGKKKIDEIEIAVTHYPTGLYAVPYNVGMEKGFFEEEGIKIKNVIGSGGGGTTVRNVLSGDLPFGDVATSAVLQSYLAGAPLKIVSGGVQSLADLVYVTRKDEGFEKVEDLAGKAWGITNPGSVTETSSHLAFQNAGLNPKDINVVAAGGLSEGLTLLKAGEIDAAPMLEPTYSVQKDDWKTLFRVSESVPNYQQSVIITSPQLIKENPDLVKRFVNAYQKSVDWIYENEEEAAKIFAKSAEIDESASIEAIKDLSAEKHWSAKIETDSMNNVIKGMQLGGTLEKGSEIKWEEVLDMSFLPDEKKLDPSSLDTNK</sequence>
<comment type="similarity">
    <text evidence="1">Belongs to the bacterial solute-binding protein SsuA/TauA family.</text>
</comment>
<dbReference type="Gene3D" id="3.40.190.10">
    <property type="entry name" value="Periplasmic binding protein-like II"/>
    <property type="match status" value="2"/>
</dbReference>
<evidence type="ECO:0000313" key="7">
    <source>
        <dbReference type="Proteomes" id="UP000245998"/>
    </source>
</evidence>
<keyword evidence="4" id="KW-0472">Membrane</keyword>
<evidence type="ECO:0000256" key="3">
    <source>
        <dbReference type="ARBA" id="ARBA00023288"/>
    </source>
</evidence>
<gene>
    <name evidence="6" type="ORF">DCC39_03050</name>
</gene>
<proteinExistence type="inferred from homology"/>
<keyword evidence="2" id="KW-0564">Palmitate</keyword>
<dbReference type="OrthoDB" id="9776786at2"/>
<keyword evidence="3" id="KW-0449">Lipoprotein</keyword>
<dbReference type="SUPFAM" id="SSF53850">
    <property type="entry name" value="Periplasmic binding protein-like II"/>
    <property type="match status" value="1"/>
</dbReference>
<feature type="transmembrane region" description="Helical" evidence="4">
    <location>
        <begin position="7"/>
        <end position="26"/>
    </location>
</feature>
<dbReference type="Proteomes" id="UP000245998">
    <property type="component" value="Unassembled WGS sequence"/>
</dbReference>
<evidence type="ECO:0000313" key="6">
    <source>
        <dbReference type="EMBL" id="PWA13121.1"/>
    </source>
</evidence>
<keyword evidence="4" id="KW-0812">Transmembrane</keyword>
<evidence type="ECO:0000259" key="5">
    <source>
        <dbReference type="SMART" id="SM00062"/>
    </source>
</evidence>
<keyword evidence="7" id="KW-1185">Reference proteome</keyword>
<feature type="domain" description="Solute-binding protein family 3/N-terminal" evidence="5">
    <location>
        <begin position="48"/>
        <end position="269"/>
    </location>
</feature>
<dbReference type="InterPro" id="IPR001638">
    <property type="entry name" value="Solute-binding_3/MltF_N"/>
</dbReference>
<dbReference type="EMBL" id="QCZG01000003">
    <property type="protein sequence ID" value="PWA13121.1"/>
    <property type="molecule type" value="Genomic_DNA"/>
</dbReference>
<dbReference type="Pfam" id="PF09084">
    <property type="entry name" value="NMT1"/>
    <property type="match status" value="1"/>
</dbReference>
<evidence type="ECO:0000256" key="2">
    <source>
        <dbReference type="ARBA" id="ARBA00023139"/>
    </source>
</evidence>
<dbReference type="InterPro" id="IPR015168">
    <property type="entry name" value="SsuA/THI5"/>
</dbReference>
<protein>
    <recommendedName>
        <fullName evidence="5">Solute-binding protein family 3/N-terminal domain-containing protein</fullName>
    </recommendedName>
</protein>
<dbReference type="AlphaFoldDB" id="A0A2U1K6F1"/>
<name>A0A2U1K6F1_9BACI</name>
<evidence type="ECO:0000256" key="4">
    <source>
        <dbReference type="SAM" id="Phobius"/>
    </source>
</evidence>
<evidence type="ECO:0000256" key="1">
    <source>
        <dbReference type="ARBA" id="ARBA00010742"/>
    </source>
</evidence>
<comment type="caution">
    <text evidence="6">The sequence shown here is derived from an EMBL/GenBank/DDBJ whole genome shotgun (WGS) entry which is preliminary data.</text>
</comment>
<organism evidence="6 7">
    <name type="scientific">Pueribacillus theae</name>
    <dbReference type="NCBI Taxonomy" id="2171751"/>
    <lineage>
        <taxon>Bacteria</taxon>
        <taxon>Bacillati</taxon>
        <taxon>Bacillota</taxon>
        <taxon>Bacilli</taxon>
        <taxon>Bacillales</taxon>
        <taxon>Bacillaceae</taxon>
        <taxon>Pueribacillus</taxon>
    </lineage>
</organism>
<dbReference type="SMART" id="SM00062">
    <property type="entry name" value="PBPb"/>
    <property type="match status" value="1"/>
</dbReference>
<dbReference type="PANTHER" id="PTHR30024">
    <property type="entry name" value="ALIPHATIC SULFONATES-BINDING PROTEIN-RELATED"/>
    <property type="match status" value="1"/>
</dbReference>
<accession>A0A2U1K6F1</accession>
<dbReference type="RefSeq" id="WP_116553407.1">
    <property type="nucleotide sequence ID" value="NZ_QCZG01000003.1"/>
</dbReference>